<name>A0A0H3L3A0_PANAA</name>
<keyword evidence="4 10" id="KW-0963">Cytoplasm</keyword>
<dbReference type="OrthoDB" id="5704033at2"/>
<evidence type="ECO:0000313" key="11">
    <source>
        <dbReference type="EMBL" id="BAK13862.1"/>
    </source>
</evidence>
<protein>
    <recommendedName>
        <fullName evidence="3 10">Trp operon repressor</fullName>
    </recommendedName>
</protein>
<dbReference type="SUPFAM" id="SSF48295">
    <property type="entry name" value="TrpR-like"/>
    <property type="match status" value="1"/>
</dbReference>
<dbReference type="GO" id="GO:0043565">
    <property type="term" value="F:sequence-specific DNA binding"/>
    <property type="evidence" value="ECO:0007669"/>
    <property type="project" value="UniProtKB-UniRule"/>
</dbReference>
<dbReference type="HAMAP" id="MF_00475">
    <property type="entry name" value="Trp_repressor"/>
    <property type="match status" value="1"/>
</dbReference>
<evidence type="ECO:0000256" key="4">
    <source>
        <dbReference type="ARBA" id="ARBA00022490"/>
    </source>
</evidence>
<dbReference type="AlphaFoldDB" id="A0A0H3L3A0"/>
<dbReference type="PANTHER" id="PTHR38025:SF1">
    <property type="entry name" value="TRP OPERON REPRESSOR"/>
    <property type="match status" value="1"/>
</dbReference>
<dbReference type="NCBIfam" id="TIGR01321">
    <property type="entry name" value="TrpR"/>
    <property type="match status" value="1"/>
</dbReference>
<evidence type="ECO:0000256" key="7">
    <source>
        <dbReference type="ARBA" id="ARBA00023125"/>
    </source>
</evidence>
<dbReference type="EMBL" id="AP012032">
    <property type="protein sequence ID" value="BAK13862.1"/>
    <property type="molecule type" value="Genomic_DNA"/>
</dbReference>
<evidence type="ECO:0000256" key="8">
    <source>
        <dbReference type="ARBA" id="ARBA00023163"/>
    </source>
</evidence>
<comment type="similarity">
    <text evidence="2 10">Belongs to the TrpR family.</text>
</comment>
<evidence type="ECO:0000256" key="3">
    <source>
        <dbReference type="ARBA" id="ARBA00020177"/>
    </source>
</evidence>
<dbReference type="InterPro" id="IPR000831">
    <property type="entry name" value="Trp_repress"/>
</dbReference>
<dbReference type="PATRIC" id="fig|932677.3.peg.4363"/>
<organism evidence="11 12">
    <name type="scientific">Pantoea ananatis (strain AJ13355)</name>
    <dbReference type="NCBI Taxonomy" id="932677"/>
    <lineage>
        <taxon>Bacteria</taxon>
        <taxon>Pseudomonadati</taxon>
        <taxon>Pseudomonadota</taxon>
        <taxon>Gammaproteobacteria</taxon>
        <taxon>Enterobacterales</taxon>
        <taxon>Erwiniaceae</taxon>
        <taxon>Pantoea</taxon>
    </lineage>
</organism>
<evidence type="ECO:0000256" key="5">
    <source>
        <dbReference type="ARBA" id="ARBA00022491"/>
    </source>
</evidence>
<evidence type="ECO:0000313" key="12">
    <source>
        <dbReference type="Proteomes" id="UP000006690"/>
    </source>
</evidence>
<comment type="function">
    <text evidence="9 10">This protein is an aporepressor. When complexed with L-tryptophan it binds the operator region of the trp operon (5'-ACTAGT-'3') and prevents the initiation of transcription. The complex also regulates trp repressor biosynthesis by binding to its regulatory region.</text>
</comment>
<dbReference type="InterPro" id="IPR010921">
    <property type="entry name" value="Trp_repressor/repl_initiator"/>
</dbReference>
<evidence type="ECO:0000256" key="2">
    <source>
        <dbReference type="ARBA" id="ARBA00007027"/>
    </source>
</evidence>
<keyword evidence="5 10" id="KW-0678">Repressor</keyword>
<proteinExistence type="inferred from homology"/>
<keyword evidence="7 10" id="KW-0238">DNA-binding</keyword>
<dbReference type="KEGG" id="paj:PAJ_3783"/>
<dbReference type="GO" id="GO:0003700">
    <property type="term" value="F:DNA-binding transcription factor activity"/>
    <property type="evidence" value="ECO:0007669"/>
    <property type="project" value="UniProtKB-UniRule"/>
</dbReference>
<dbReference type="HOGENOM" id="CLU_147939_0_0_6"/>
<dbReference type="Proteomes" id="UP000006690">
    <property type="component" value="Chromosome"/>
</dbReference>
<evidence type="ECO:0000256" key="6">
    <source>
        <dbReference type="ARBA" id="ARBA00023015"/>
    </source>
</evidence>
<dbReference type="GO" id="GO:0045892">
    <property type="term" value="P:negative regulation of DNA-templated transcription"/>
    <property type="evidence" value="ECO:0007669"/>
    <property type="project" value="UniProtKB-UniRule"/>
</dbReference>
<evidence type="ECO:0000256" key="9">
    <source>
        <dbReference type="ARBA" id="ARBA00025375"/>
    </source>
</evidence>
<feature type="DNA-binding region" evidence="10">
    <location>
        <begin position="67"/>
        <end position="90"/>
    </location>
</feature>
<dbReference type="Gene3D" id="1.10.1270.10">
    <property type="entry name" value="TrpR-like"/>
    <property type="match status" value="1"/>
</dbReference>
<sequence>MNQPSVPSTTDPATDAHWLRFVELMQQAFADNQALPLLQLMTTPDERESFGTRLRIIESLLNGDISQRELKNELGVGIATITRGSNSLKEAPPALKQWLEAHLTRR</sequence>
<reference evidence="12" key="1">
    <citation type="journal article" date="2012" name="Appl. Microbiol. Biotechnol.">
        <title>The complete genome sequence of Pantoea ananatis AJ13355, an organism with great biotechnological potential.</title>
        <authorList>
            <person name="Hara Y."/>
            <person name="Kadotani N."/>
            <person name="Izui H."/>
            <person name="Katashkina J.I."/>
            <person name="Kuvaeva T.M."/>
            <person name="Andreeva I.G."/>
            <person name="Golubeva L.I."/>
            <person name="Malko D.B."/>
            <person name="Makeev V.J."/>
            <person name="Mashko S.V."/>
            <person name="Kozlov Y.I."/>
        </authorList>
    </citation>
    <scope>NUCLEOTIDE SEQUENCE [LARGE SCALE GENOMIC DNA]</scope>
    <source>
        <strain evidence="12">AJ13355</strain>
    </source>
</reference>
<keyword evidence="8 10" id="KW-0804">Transcription</keyword>
<accession>A0A0H3L3A0</accession>
<evidence type="ECO:0000256" key="1">
    <source>
        <dbReference type="ARBA" id="ARBA00004496"/>
    </source>
</evidence>
<dbReference type="eggNOG" id="COG2973">
    <property type="taxonomic scope" value="Bacteria"/>
</dbReference>
<dbReference type="Pfam" id="PF01371">
    <property type="entry name" value="Trp_repressor"/>
    <property type="match status" value="1"/>
</dbReference>
<dbReference type="InterPro" id="IPR038116">
    <property type="entry name" value="TrpR-like_sf"/>
</dbReference>
<comment type="subunit">
    <text evidence="10">Homodimer.</text>
</comment>
<comment type="subcellular location">
    <subcellularLocation>
        <location evidence="1 10">Cytoplasm</location>
    </subcellularLocation>
</comment>
<dbReference type="RefSeq" id="WP_013024543.1">
    <property type="nucleotide sequence ID" value="NC_017531.2"/>
</dbReference>
<keyword evidence="6 10" id="KW-0805">Transcription regulation</keyword>
<dbReference type="InterPro" id="IPR013335">
    <property type="entry name" value="Trp_repress_bac"/>
</dbReference>
<gene>
    <name evidence="10 11" type="primary">trpR</name>
    <name evidence="11" type="ordered locus">PAJ_3783</name>
</gene>
<evidence type="ECO:0000256" key="10">
    <source>
        <dbReference type="HAMAP-Rule" id="MF_00475"/>
    </source>
</evidence>
<dbReference type="PANTHER" id="PTHR38025">
    <property type="entry name" value="TRP OPERON REPRESSOR"/>
    <property type="match status" value="1"/>
</dbReference>
<dbReference type="GO" id="GO:0005737">
    <property type="term" value="C:cytoplasm"/>
    <property type="evidence" value="ECO:0007669"/>
    <property type="project" value="UniProtKB-SubCell"/>
</dbReference>
<dbReference type="PIRSF" id="PIRSF003196">
    <property type="entry name" value="Trp_repressor"/>
    <property type="match status" value="1"/>
</dbReference>